<evidence type="ECO:0000256" key="1">
    <source>
        <dbReference type="SAM" id="MobiDB-lite"/>
    </source>
</evidence>
<name>A0A4P6F1X3_9MICO</name>
<dbReference type="Proteomes" id="UP000291758">
    <property type="component" value="Chromosome"/>
</dbReference>
<reference evidence="2 3" key="1">
    <citation type="submission" date="2019-01" db="EMBL/GenBank/DDBJ databases">
        <title>Genome sequencing of strain 2JSPR-7.</title>
        <authorList>
            <person name="Heo J."/>
            <person name="Kim S.-J."/>
            <person name="Kim J.-S."/>
            <person name="Hong S.-B."/>
            <person name="Kwon S.-W."/>
        </authorList>
    </citation>
    <scope>NUCLEOTIDE SEQUENCE [LARGE SCALE GENOMIC DNA]</scope>
    <source>
        <strain evidence="2 3">2JSPR-7</strain>
    </source>
</reference>
<protein>
    <submittedName>
        <fullName evidence="2">Uncharacterized protein</fullName>
    </submittedName>
</protein>
<evidence type="ECO:0000313" key="2">
    <source>
        <dbReference type="EMBL" id="QAY64328.1"/>
    </source>
</evidence>
<dbReference type="AlphaFoldDB" id="A0A4P6F1X3"/>
<organism evidence="2 3">
    <name type="scientific">Xylanimonas allomyrinae</name>
    <dbReference type="NCBI Taxonomy" id="2509459"/>
    <lineage>
        <taxon>Bacteria</taxon>
        <taxon>Bacillati</taxon>
        <taxon>Actinomycetota</taxon>
        <taxon>Actinomycetes</taxon>
        <taxon>Micrococcales</taxon>
        <taxon>Promicromonosporaceae</taxon>
        <taxon>Xylanimonas</taxon>
    </lineage>
</organism>
<dbReference type="EMBL" id="CP035495">
    <property type="protein sequence ID" value="QAY64328.1"/>
    <property type="molecule type" value="Genomic_DNA"/>
</dbReference>
<feature type="compositionally biased region" description="Basic residues" evidence="1">
    <location>
        <begin position="108"/>
        <end position="121"/>
    </location>
</feature>
<gene>
    <name evidence="2" type="ORF">ET495_15195</name>
</gene>
<sequence length="121" mass="13702">MRSVVTPWHGDRGRGRLCGGCGRSRHRPHRGVCRRVHRPGGLRRHVLRDVPDRCDPAARHRHAAAQRCGRGGVPRRRCVLRTGQHSGAEGPDLQQQSHPGSRGERRRERGGRRRRVPAFRG</sequence>
<accession>A0A4P6F1X3</accession>
<dbReference type="KEGG" id="xyl:ET495_15195"/>
<feature type="region of interest" description="Disordered" evidence="1">
    <location>
        <begin position="82"/>
        <end position="121"/>
    </location>
</feature>
<proteinExistence type="predicted"/>
<evidence type="ECO:0000313" key="3">
    <source>
        <dbReference type="Proteomes" id="UP000291758"/>
    </source>
</evidence>
<keyword evidence="3" id="KW-1185">Reference proteome</keyword>